<protein>
    <submittedName>
        <fullName evidence="1">Uncharacterized protein</fullName>
    </submittedName>
</protein>
<evidence type="ECO:0000313" key="2">
    <source>
        <dbReference type="Proteomes" id="UP000246005"/>
    </source>
</evidence>
<dbReference type="AlphaFoldDB" id="A0A316HDE8"/>
<organism evidence="1 2">
    <name type="scientific">Lentzea atacamensis</name>
    <dbReference type="NCBI Taxonomy" id="531938"/>
    <lineage>
        <taxon>Bacteria</taxon>
        <taxon>Bacillati</taxon>
        <taxon>Actinomycetota</taxon>
        <taxon>Actinomycetes</taxon>
        <taxon>Pseudonocardiales</taxon>
        <taxon>Pseudonocardiaceae</taxon>
        <taxon>Lentzea</taxon>
    </lineage>
</organism>
<comment type="caution">
    <text evidence="1">The sequence shown here is derived from an EMBL/GenBank/DDBJ whole genome shotgun (WGS) entry which is preliminary data.</text>
</comment>
<evidence type="ECO:0000313" key="1">
    <source>
        <dbReference type="EMBL" id="PWK78558.1"/>
    </source>
</evidence>
<dbReference type="EMBL" id="QGHB01000028">
    <property type="protein sequence ID" value="PWK78558.1"/>
    <property type="molecule type" value="Genomic_DNA"/>
</dbReference>
<reference evidence="1 2" key="1">
    <citation type="submission" date="2018-05" db="EMBL/GenBank/DDBJ databases">
        <title>Genomic Encyclopedia of Type Strains, Phase IV (KMG-IV): sequencing the most valuable type-strain genomes for metagenomic binning, comparative biology and taxonomic classification.</title>
        <authorList>
            <person name="Goeker M."/>
        </authorList>
    </citation>
    <scope>NUCLEOTIDE SEQUENCE [LARGE SCALE GENOMIC DNA]</scope>
    <source>
        <strain evidence="1 2">DSM 45480</strain>
    </source>
</reference>
<sequence length="40" mass="4584">MCWTGLHLVLPTKPGMPEQRLHDYVRNDITILITVPPTAR</sequence>
<proteinExistence type="predicted"/>
<dbReference type="Proteomes" id="UP000246005">
    <property type="component" value="Unassembled WGS sequence"/>
</dbReference>
<gene>
    <name evidence="1" type="ORF">C8D88_12820</name>
</gene>
<name>A0A316HDE8_9PSEU</name>
<accession>A0A316HDE8</accession>